<reference evidence="4" key="1">
    <citation type="journal article" date="2008" name="Nat. Genet.">
        <title>The Pristionchus pacificus genome provides a unique perspective on nematode lifestyle and parasitism.</title>
        <authorList>
            <person name="Dieterich C."/>
            <person name="Clifton S.W."/>
            <person name="Schuster L.N."/>
            <person name="Chinwalla A."/>
            <person name="Delehaunty K."/>
            <person name="Dinkelacker I."/>
            <person name="Fulton L."/>
            <person name="Fulton R."/>
            <person name="Godfrey J."/>
            <person name="Minx P."/>
            <person name="Mitreva M."/>
            <person name="Roeseler W."/>
            <person name="Tian H."/>
            <person name="Witte H."/>
            <person name="Yang S.P."/>
            <person name="Wilson R.K."/>
            <person name="Sommer R.J."/>
        </authorList>
    </citation>
    <scope>NUCLEOTIDE SEQUENCE [LARGE SCALE GENOMIC DNA]</scope>
    <source>
        <strain evidence="4">PS312</strain>
    </source>
</reference>
<reference evidence="3" key="2">
    <citation type="submission" date="2022-06" db="UniProtKB">
        <authorList>
            <consortium name="EnsemblMetazoa"/>
        </authorList>
    </citation>
    <scope>IDENTIFICATION</scope>
    <source>
        <strain evidence="3">PS312</strain>
    </source>
</reference>
<evidence type="ECO:0000256" key="1">
    <source>
        <dbReference type="ARBA" id="ARBA00010646"/>
    </source>
</evidence>
<keyword evidence="4" id="KW-1185">Reference proteome</keyword>
<dbReference type="GO" id="GO:0007165">
    <property type="term" value="P:signal transduction"/>
    <property type="evidence" value="ECO:0000318"/>
    <property type="project" value="GO_Central"/>
</dbReference>
<dbReference type="PROSITE" id="PS51904">
    <property type="entry name" value="GLYCOSYL_HYDROL_F25_2"/>
    <property type="match status" value="1"/>
</dbReference>
<dbReference type="OrthoDB" id="2251794at2759"/>
<dbReference type="InterPro" id="IPR017853">
    <property type="entry name" value="GH"/>
</dbReference>
<dbReference type="GO" id="GO:0045087">
    <property type="term" value="P:innate immune response"/>
    <property type="evidence" value="ECO:0000318"/>
    <property type="project" value="GO_Central"/>
</dbReference>
<name>A0A2A6CQ75_PRIPA</name>
<evidence type="ECO:0000256" key="2">
    <source>
        <dbReference type="ARBA" id="ARBA00022729"/>
    </source>
</evidence>
<protein>
    <submittedName>
        <fullName evidence="3">G protein-coupled receptor</fullName>
    </submittedName>
</protein>
<dbReference type="InterPro" id="IPR019428">
    <property type="entry name" value="7TM_GPCR_serpentine_rcpt_Str"/>
</dbReference>
<accession>A0A2A6CQ75</accession>
<dbReference type="InterPro" id="IPR002053">
    <property type="entry name" value="Glyco_hydro_25"/>
</dbReference>
<dbReference type="InterPro" id="IPR051595">
    <property type="entry name" value="GH25_Enzymes"/>
</dbReference>
<dbReference type="SUPFAM" id="SSF81321">
    <property type="entry name" value="Family A G protein-coupled receptor-like"/>
    <property type="match status" value="1"/>
</dbReference>
<dbReference type="PANTHER" id="PTHR23208">
    <property type="entry name" value="LYSOZYME PROTEIN"/>
    <property type="match status" value="1"/>
</dbReference>
<proteinExistence type="inferred from homology"/>
<organism evidence="3 4">
    <name type="scientific">Pristionchus pacificus</name>
    <name type="common">Parasitic nematode worm</name>
    <dbReference type="NCBI Taxonomy" id="54126"/>
    <lineage>
        <taxon>Eukaryota</taxon>
        <taxon>Metazoa</taxon>
        <taxon>Ecdysozoa</taxon>
        <taxon>Nematoda</taxon>
        <taxon>Chromadorea</taxon>
        <taxon>Rhabditida</taxon>
        <taxon>Rhabditina</taxon>
        <taxon>Diplogasteromorpha</taxon>
        <taxon>Diplogasteroidea</taxon>
        <taxon>Neodiplogasteridae</taxon>
        <taxon>Pristionchus</taxon>
    </lineage>
</organism>
<sequence>MNRIALALLLIAGTASADVYGIDTVAGISSSGFNCLANSGYWFYIGRVGQSNGGIDNGGIQNIKNAWAGGMGAVDAYIFPCHASSCGSAKTQVANTINALRNSGAKFGMLWLDIEIYNWPSDMNGNRQFILDMVAQAQAMGVSVSFRLEERRQFGALSLAPSPFILLEEMRTCKRAHIYYDQIGIYSNNWNWENIVGTSWNGVAQYPLWWANYNYDPGFGAFQPFGGWSKPTIHQRNGWEDPRLMIILAIFDIVIICALILALTLGTLTYAAIGKSQTFSPCKKHFQLTMLVALTAQTIVPFIFVYTPYLFCINFPYFRISVGILAELSSFLTSCFPAWDAVIVILLFAVMRCGRWCGGRVQRRRRTPPNRPHNCSR</sequence>
<dbReference type="SUPFAM" id="SSF51445">
    <property type="entry name" value="(Trans)glycosidases"/>
    <property type="match status" value="2"/>
</dbReference>
<dbReference type="PANTHER" id="PTHR23208:SF36">
    <property type="entry name" value="LYSOZYME-RELATED"/>
    <property type="match status" value="1"/>
</dbReference>
<dbReference type="GO" id="GO:0003796">
    <property type="term" value="F:lysozyme activity"/>
    <property type="evidence" value="ECO:0007669"/>
    <property type="project" value="InterPro"/>
</dbReference>
<evidence type="ECO:0000313" key="3">
    <source>
        <dbReference type="EnsemblMetazoa" id="PPA21454.1"/>
    </source>
</evidence>
<keyword evidence="2" id="KW-0732">Signal</keyword>
<dbReference type="AlphaFoldDB" id="A0A2A6CQ75"/>
<accession>A0A8R1UDC3</accession>
<evidence type="ECO:0000313" key="4">
    <source>
        <dbReference type="Proteomes" id="UP000005239"/>
    </source>
</evidence>
<dbReference type="GO" id="GO:0016998">
    <property type="term" value="P:cell wall macromolecule catabolic process"/>
    <property type="evidence" value="ECO:0007669"/>
    <property type="project" value="InterPro"/>
</dbReference>
<dbReference type="Pfam" id="PF10326">
    <property type="entry name" value="7TM_GPCR_Str"/>
    <property type="match status" value="1"/>
</dbReference>
<dbReference type="Gene3D" id="3.20.20.80">
    <property type="entry name" value="Glycosidases"/>
    <property type="match status" value="1"/>
</dbReference>
<gene>
    <name evidence="3" type="primary">WBGene00111008</name>
</gene>
<dbReference type="EnsemblMetazoa" id="PPA21454.1">
    <property type="protein sequence ID" value="PPA21454.1"/>
    <property type="gene ID" value="WBGene00111008"/>
</dbReference>
<dbReference type="GO" id="GO:0009253">
    <property type="term" value="P:peptidoglycan catabolic process"/>
    <property type="evidence" value="ECO:0007669"/>
    <property type="project" value="InterPro"/>
</dbReference>
<comment type="similarity">
    <text evidence="1">Belongs to the glycosyl hydrolase 25 family.</text>
</comment>
<dbReference type="Proteomes" id="UP000005239">
    <property type="component" value="Unassembled WGS sequence"/>
</dbReference>